<dbReference type="Ensembl" id="ENSCHIT00010014738.1">
    <property type="protein sequence ID" value="ENSCHIP00010010411.1"/>
    <property type="gene ID" value="ENSCHIG00010007770.1"/>
</dbReference>
<comment type="subcellular location">
    <subcellularLocation>
        <location evidence="1">Mitochondrion</location>
    </subcellularLocation>
</comment>
<dbReference type="PANTHER" id="PTHR47037">
    <property type="entry name" value="39S RIBOSOMAL PROTEIN L33, MITOCHONDRIAL"/>
    <property type="match status" value="1"/>
</dbReference>
<evidence type="ECO:0000256" key="3">
    <source>
        <dbReference type="ARBA" id="ARBA00022980"/>
    </source>
</evidence>
<keyword evidence="5" id="KW-0687">Ribonucleoprotein</keyword>
<sequence>MFAALLGEVPCVGGKGAVCWPSIHLSGRQLSFLLFVFGSSTFFAKYSATFWNAVAKSKSKTILVKMVSQAGTGFSFNTKRSRLWEKLTLLHYDPVGKIPEKLLHDKSKCFQGLLPFSDDVEQRQFCGPFVTIAFIPSVY</sequence>
<evidence type="ECO:0000256" key="4">
    <source>
        <dbReference type="ARBA" id="ARBA00023128"/>
    </source>
</evidence>
<protein>
    <recommendedName>
        <fullName evidence="6">Large ribosomal subunit protein bL33m</fullName>
    </recommendedName>
    <alternativeName>
        <fullName evidence="7">39S ribosomal protein L33, mitochondrial</fullName>
    </alternativeName>
</protein>
<dbReference type="PANTHER" id="PTHR47037:SF1">
    <property type="entry name" value="LARGE RIBOSOMAL SUBUNIT PROTEIN BL33M"/>
    <property type="match status" value="1"/>
</dbReference>
<dbReference type="GO" id="GO:0006412">
    <property type="term" value="P:translation"/>
    <property type="evidence" value="ECO:0007669"/>
    <property type="project" value="InterPro"/>
</dbReference>
<dbReference type="InterPro" id="IPR011332">
    <property type="entry name" value="Ribosomal_zn-bd"/>
</dbReference>
<dbReference type="GO" id="GO:0005739">
    <property type="term" value="C:mitochondrion"/>
    <property type="evidence" value="ECO:0007669"/>
    <property type="project" value="UniProtKB-SubCell"/>
</dbReference>
<dbReference type="InterPro" id="IPR052008">
    <property type="entry name" value="Mitoribosomal_protein_bL33"/>
</dbReference>
<dbReference type="GO" id="GO:1990904">
    <property type="term" value="C:ribonucleoprotein complex"/>
    <property type="evidence" value="ECO:0007669"/>
    <property type="project" value="UniProtKB-KW"/>
</dbReference>
<organism evidence="8">
    <name type="scientific">Capra hircus</name>
    <name type="common">Goat</name>
    <dbReference type="NCBI Taxonomy" id="9925"/>
    <lineage>
        <taxon>Eukaryota</taxon>
        <taxon>Metazoa</taxon>
        <taxon>Chordata</taxon>
        <taxon>Craniata</taxon>
        <taxon>Vertebrata</taxon>
        <taxon>Euteleostomi</taxon>
        <taxon>Mammalia</taxon>
        <taxon>Eutheria</taxon>
        <taxon>Laurasiatheria</taxon>
        <taxon>Artiodactyla</taxon>
        <taxon>Ruminantia</taxon>
        <taxon>Pecora</taxon>
        <taxon>Bovidae</taxon>
        <taxon>Caprinae</taxon>
        <taxon>Capra</taxon>
    </lineage>
</organism>
<dbReference type="InterPro" id="IPR038584">
    <property type="entry name" value="Ribosomal_bL33_sf"/>
</dbReference>
<accession>A0A8C2P2A7</accession>
<comment type="similarity">
    <text evidence="2">Belongs to the bacterial ribosomal protein bL33 family.</text>
</comment>
<reference evidence="8" key="2">
    <citation type="submission" date="2025-08" db="UniProtKB">
        <authorList>
            <consortium name="Ensembl"/>
        </authorList>
    </citation>
    <scope>IDENTIFICATION</scope>
</reference>
<reference evidence="8" key="1">
    <citation type="submission" date="2019-03" db="EMBL/GenBank/DDBJ databases">
        <title>Genome sequencing and reference-guided assembly of Black Bengal Goat (Capra hircus).</title>
        <authorList>
            <person name="Siddiki A.Z."/>
            <person name="Baten A."/>
            <person name="Billah M."/>
            <person name="Alam M.A.U."/>
            <person name="Shawrob K.S.M."/>
            <person name="Saha S."/>
            <person name="Chowdhury M."/>
            <person name="Rahman A.H."/>
            <person name="Stear M."/>
            <person name="Miah G."/>
            <person name="Das G.B."/>
            <person name="Hossain M.M."/>
            <person name="Kumkum M."/>
            <person name="Islam M.S."/>
            <person name="Mollah A.M."/>
            <person name="Ahsan A."/>
            <person name="Tusar F."/>
            <person name="Khan M.K.I."/>
        </authorList>
    </citation>
    <scope>NUCLEOTIDE SEQUENCE [LARGE SCALE GENOMIC DNA]</scope>
</reference>
<evidence type="ECO:0000256" key="7">
    <source>
        <dbReference type="ARBA" id="ARBA00035436"/>
    </source>
</evidence>
<evidence type="ECO:0000256" key="6">
    <source>
        <dbReference type="ARBA" id="ARBA00035275"/>
    </source>
</evidence>
<evidence type="ECO:0000256" key="1">
    <source>
        <dbReference type="ARBA" id="ARBA00004173"/>
    </source>
</evidence>
<evidence type="ECO:0000313" key="8">
    <source>
        <dbReference type="Ensembl" id="ENSCHIP00010010411.1"/>
    </source>
</evidence>
<keyword evidence="3" id="KW-0689">Ribosomal protein</keyword>
<proteinExistence type="inferred from homology"/>
<keyword evidence="4" id="KW-0496">Mitochondrion</keyword>
<dbReference type="GO" id="GO:0005840">
    <property type="term" value="C:ribosome"/>
    <property type="evidence" value="ECO:0007669"/>
    <property type="project" value="UniProtKB-KW"/>
</dbReference>
<dbReference type="SUPFAM" id="SSF57829">
    <property type="entry name" value="Zn-binding ribosomal proteins"/>
    <property type="match status" value="1"/>
</dbReference>
<evidence type="ECO:0000256" key="2">
    <source>
        <dbReference type="ARBA" id="ARBA00007596"/>
    </source>
</evidence>
<dbReference type="Gene3D" id="2.20.28.120">
    <property type="entry name" value="Ribosomal protein L33"/>
    <property type="match status" value="1"/>
</dbReference>
<name>A0A8C2P2A7_CAPHI</name>
<dbReference type="AlphaFoldDB" id="A0A8C2P2A7"/>
<evidence type="ECO:0000256" key="5">
    <source>
        <dbReference type="ARBA" id="ARBA00023274"/>
    </source>
</evidence>